<feature type="transmembrane region" description="Helical" evidence="6">
    <location>
        <begin position="93"/>
        <end position="111"/>
    </location>
</feature>
<feature type="transmembrane region" description="Helical" evidence="6">
    <location>
        <begin position="445"/>
        <end position="468"/>
    </location>
</feature>
<gene>
    <name evidence="8" type="ORF">SAMN05216410_1460</name>
</gene>
<name>A0A1G6K063_9MICO</name>
<dbReference type="Proteomes" id="UP000199039">
    <property type="component" value="Unassembled WGS sequence"/>
</dbReference>
<dbReference type="GO" id="GO:0022857">
    <property type="term" value="F:transmembrane transporter activity"/>
    <property type="evidence" value="ECO:0007669"/>
    <property type="project" value="InterPro"/>
</dbReference>
<keyword evidence="3 6" id="KW-0812">Transmembrane</keyword>
<reference evidence="8 9" key="1">
    <citation type="submission" date="2016-09" db="EMBL/GenBank/DDBJ databases">
        <authorList>
            <person name="Capua I."/>
            <person name="De Benedictis P."/>
            <person name="Joannis T."/>
            <person name="Lombin L.H."/>
            <person name="Cattoli G."/>
        </authorList>
    </citation>
    <scope>NUCLEOTIDE SEQUENCE [LARGE SCALE GENOMIC DNA]</scope>
    <source>
        <strain evidence="8 9">ISLP-3</strain>
    </source>
</reference>
<dbReference type="Gene3D" id="1.20.1250.20">
    <property type="entry name" value="MFS general substrate transporter like domains"/>
    <property type="match status" value="1"/>
</dbReference>
<dbReference type="RefSeq" id="WP_093182019.1">
    <property type="nucleotide sequence ID" value="NZ_FMYH01000002.1"/>
</dbReference>
<feature type="transmembrane region" description="Helical" evidence="6">
    <location>
        <begin position="210"/>
        <end position="230"/>
    </location>
</feature>
<evidence type="ECO:0000256" key="2">
    <source>
        <dbReference type="ARBA" id="ARBA00022448"/>
    </source>
</evidence>
<evidence type="ECO:0000256" key="6">
    <source>
        <dbReference type="SAM" id="Phobius"/>
    </source>
</evidence>
<feature type="transmembrane region" description="Helical" evidence="6">
    <location>
        <begin position="117"/>
        <end position="137"/>
    </location>
</feature>
<feature type="transmembrane region" description="Helical" evidence="6">
    <location>
        <begin position="349"/>
        <end position="367"/>
    </location>
</feature>
<keyword evidence="4 6" id="KW-1133">Transmembrane helix</keyword>
<dbReference type="InterPro" id="IPR036259">
    <property type="entry name" value="MFS_trans_sf"/>
</dbReference>
<dbReference type="OrthoDB" id="4484751at2"/>
<evidence type="ECO:0000259" key="7">
    <source>
        <dbReference type="PROSITE" id="PS50850"/>
    </source>
</evidence>
<dbReference type="PROSITE" id="PS50850">
    <property type="entry name" value="MFS"/>
    <property type="match status" value="1"/>
</dbReference>
<feature type="transmembrane region" description="Helical" evidence="6">
    <location>
        <begin position="373"/>
        <end position="398"/>
    </location>
</feature>
<comment type="subcellular location">
    <subcellularLocation>
        <location evidence="1">Cell membrane</location>
        <topology evidence="1">Multi-pass membrane protein</topology>
    </subcellularLocation>
</comment>
<keyword evidence="9" id="KW-1185">Reference proteome</keyword>
<dbReference type="PANTHER" id="PTHR42718:SF9">
    <property type="entry name" value="MAJOR FACILITATOR SUPERFAMILY MULTIDRUG TRANSPORTER MFSC"/>
    <property type="match status" value="1"/>
</dbReference>
<organism evidence="8 9">
    <name type="scientific">Sanguibacter gelidistatuariae</name>
    <dbReference type="NCBI Taxonomy" id="1814289"/>
    <lineage>
        <taxon>Bacteria</taxon>
        <taxon>Bacillati</taxon>
        <taxon>Actinomycetota</taxon>
        <taxon>Actinomycetes</taxon>
        <taxon>Micrococcales</taxon>
        <taxon>Sanguibacteraceae</taxon>
        <taxon>Sanguibacter</taxon>
    </lineage>
</organism>
<dbReference type="SUPFAM" id="SSF103473">
    <property type="entry name" value="MFS general substrate transporter"/>
    <property type="match status" value="1"/>
</dbReference>
<dbReference type="Pfam" id="PF07690">
    <property type="entry name" value="MFS_1"/>
    <property type="match status" value="1"/>
</dbReference>
<evidence type="ECO:0000256" key="3">
    <source>
        <dbReference type="ARBA" id="ARBA00022692"/>
    </source>
</evidence>
<evidence type="ECO:0000256" key="5">
    <source>
        <dbReference type="ARBA" id="ARBA00023136"/>
    </source>
</evidence>
<protein>
    <submittedName>
        <fullName evidence="8">Drug resistance transporter, EmrB/QacA subfamily</fullName>
    </submittedName>
</protein>
<evidence type="ECO:0000256" key="4">
    <source>
        <dbReference type="ARBA" id="ARBA00022989"/>
    </source>
</evidence>
<feature type="domain" description="Major facilitator superfamily (MFS) profile" evidence="7">
    <location>
        <begin position="26"/>
        <end position="473"/>
    </location>
</feature>
<feature type="transmembrane region" description="Helical" evidence="6">
    <location>
        <begin position="149"/>
        <end position="171"/>
    </location>
</feature>
<keyword evidence="2" id="KW-0813">Transport</keyword>
<dbReference type="STRING" id="1814289.SAMN05216410_1460"/>
<evidence type="ECO:0000313" key="9">
    <source>
        <dbReference type="Proteomes" id="UP000199039"/>
    </source>
</evidence>
<feature type="transmembrane region" description="Helical" evidence="6">
    <location>
        <begin position="26"/>
        <end position="44"/>
    </location>
</feature>
<accession>A0A1G6K063</accession>
<feature type="transmembrane region" description="Helical" evidence="6">
    <location>
        <begin position="177"/>
        <end position="198"/>
    </location>
</feature>
<dbReference type="PANTHER" id="PTHR42718">
    <property type="entry name" value="MAJOR FACILITATOR SUPERFAMILY MULTIDRUG TRANSPORTER MFSC"/>
    <property type="match status" value="1"/>
</dbReference>
<keyword evidence="5 6" id="KW-0472">Membrane</keyword>
<feature type="transmembrane region" description="Helical" evidence="6">
    <location>
        <begin position="323"/>
        <end position="342"/>
    </location>
</feature>
<dbReference type="GO" id="GO:0005886">
    <property type="term" value="C:plasma membrane"/>
    <property type="evidence" value="ECO:0007669"/>
    <property type="project" value="UniProtKB-SubCell"/>
</dbReference>
<dbReference type="InterPro" id="IPR020846">
    <property type="entry name" value="MFS_dom"/>
</dbReference>
<dbReference type="EMBL" id="FMYH01000002">
    <property type="protein sequence ID" value="SDC24354.1"/>
    <property type="molecule type" value="Genomic_DNA"/>
</dbReference>
<evidence type="ECO:0000313" key="8">
    <source>
        <dbReference type="EMBL" id="SDC24354.1"/>
    </source>
</evidence>
<evidence type="ECO:0000256" key="1">
    <source>
        <dbReference type="ARBA" id="ARBA00004651"/>
    </source>
</evidence>
<feature type="transmembrane region" description="Helical" evidence="6">
    <location>
        <begin position="410"/>
        <end position="433"/>
    </location>
</feature>
<dbReference type="CDD" id="cd17504">
    <property type="entry name" value="MFS_MMR_MDR_like"/>
    <property type="match status" value="1"/>
</dbReference>
<feature type="transmembrane region" description="Helical" evidence="6">
    <location>
        <begin position="242"/>
        <end position="259"/>
    </location>
</feature>
<dbReference type="AlphaFoldDB" id="A0A1G6K063"/>
<sequence length="490" mass="50206">MSHTIEEPIAGLAPHATGRKVNTTALVLYLSLGGLSFAVLQSLVAPALSTIGHDLGVSTSDASWVLTAYLLSAAVLTPVVSRLGDMIGKRRTLIAVLAVLLVGTLVAALAPTLGVLIVARTLQGAAGAVLPLSIGIVRDELPPEKVGVTIGLLSAIFGVGAGVGIVAAGPIVDHLSWHWLFWFPLVLVAIALLGIIFGTKESPVRTPGRLDLAGTAALAISLVAILLAIGKGQEWGWGSGRTLGLLALGVIAMVAFILIELRVTDPLVDVRLMKIRGVWTANVVAVAFGFAMFGTFVLVPTLLQLPAMTGYGFGKSVSQAGLFLLPTVVMMVVFGPVAGILVRKVGAKPPMVVGAVLVTAAFILPAMSHGQDWQLVVSGLLTGAGVGLAFASMSNALIEAVPAEQTGEAIGVNTVARTIGSSIGTAVIAALITSHSTPEGMPTDAAFTIGFVVCIGVGVIAIIAALAAPSKRQVQELLSPDDERQLEMAR</sequence>
<proteinExistence type="predicted"/>
<dbReference type="InterPro" id="IPR011701">
    <property type="entry name" value="MFS"/>
</dbReference>
<feature type="transmembrane region" description="Helical" evidence="6">
    <location>
        <begin position="279"/>
        <end position="303"/>
    </location>
</feature>
<feature type="transmembrane region" description="Helical" evidence="6">
    <location>
        <begin position="64"/>
        <end position="81"/>
    </location>
</feature>